<dbReference type="Proteomes" id="UP001341840">
    <property type="component" value="Unassembled WGS sequence"/>
</dbReference>
<comment type="caution">
    <text evidence="1">The sequence shown here is derived from an EMBL/GenBank/DDBJ whole genome shotgun (WGS) entry which is preliminary data.</text>
</comment>
<keyword evidence="2" id="KW-1185">Reference proteome</keyword>
<accession>A0ABU6U584</accession>
<dbReference type="EMBL" id="JASCZI010120842">
    <property type="protein sequence ID" value="MED6155585.1"/>
    <property type="molecule type" value="Genomic_DNA"/>
</dbReference>
<evidence type="ECO:0000313" key="2">
    <source>
        <dbReference type="Proteomes" id="UP001341840"/>
    </source>
</evidence>
<organism evidence="1 2">
    <name type="scientific">Stylosanthes scabra</name>
    <dbReference type="NCBI Taxonomy" id="79078"/>
    <lineage>
        <taxon>Eukaryota</taxon>
        <taxon>Viridiplantae</taxon>
        <taxon>Streptophyta</taxon>
        <taxon>Embryophyta</taxon>
        <taxon>Tracheophyta</taxon>
        <taxon>Spermatophyta</taxon>
        <taxon>Magnoliopsida</taxon>
        <taxon>eudicotyledons</taxon>
        <taxon>Gunneridae</taxon>
        <taxon>Pentapetalae</taxon>
        <taxon>rosids</taxon>
        <taxon>fabids</taxon>
        <taxon>Fabales</taxon>
        <taxon>Fabaceae</taxon>
        <taxon>Papilionoideae</taxon>
        <taxon>50 kb inversion clade</taxon>
        <taxon>dalbergioids sensu lato</taxon>
        <taxon>Dalbergieae</taxon>
        <taxon>Pterocarpus clade</taxon>
        <taxon>Stylosanthes</taxon>
    </lineage>
</organism>
<evidence type="ECO:0000313" key="1">
    <source>
        <dbReference type="EMBL" id="MED6155585.1"/>
    </source>
</evidence>
<reference evidence="1 2" key="1">
    <citation type="journal article" date="2023" name="Plants (Basel)">
        <title>Bridging the Gap: Combining Genomics and Transcriptomics Approaches to Understand Stylosanthes scabra, an Orphan Legume from the Brazilian Caatinga.</title>
        <authorList>
            <person name="Ferreira-Neto J.R.C."/>
            <person name="da Silva M.D."/>
            <person name="Binneck E."/>
            <person name="de Melo N.F."/>
            <person name="da Silva R.H."/>
            <person name="de Melo A.L.T.M."/>
            <person name="Pandolfi V."/>
            <person name="Bustamante F.O."/>
            <person name="Brasileiro-Vidal A.C."/>
            <person name="Benko-Iseppon A.M."/>
        </authorList>
    </citation>
    <scope>NUCLEOTIDE SEQUENCE [LARGE SCALE GENOMIC DNA]</scope>
    <source>
        <tissue evidence="1">Leaves</tissue>
    </source>
</reference>
<name>A0ABU6U584_9FABA</name>
<gene>
    <name evidence="1" type="ORF">PIB30_006450</name>
</gene>
<sequence length="87" mass="9996">MYSTVGKDLYPIQEYSEMLSLITIVSKNLMVMYTNSPGLLALYKGTYYHVREWAHDLEDESSIPDDFVSLGEDVKLDMIDVIENIVE</sequence>
<protein>
    <submittedName>
        <fullName evidence="1">Uncharacterized protein</fullName>
    </submittedName>
</protein>
<proteinExistence type="predicted"/>